<dbReference type="InterPro" id="IPR052155">
    <property type="entry name" value="Biofilm_reg_signaling"/>
</dbReference>
<dbReference type="PROSITE" id="PS50883">
    <property type="entry name" value="EAL"/>
    <property type="match status" value="1"/>
</dbReference>
<dbReference type="PANTHER" id="PTHR44757">
    <property type="entry name" value="DIGUANYLATE CYCLASE DGCP"/>
    <property type="match status" value="1"/>
</dbReference>
<dbReference type="InterPro" id="IPR029016">
    <property type="entry name" value="GAF-like_dom_sf"/>
</dbReference>
<dbReference type="SUPFAM" id="SSF55781">
    <property type="entry name" value="GAF domain-like"/>
    <property type="match status" value="1"/>
</dbReference>
<dbReference type="PROSITE" id="PS50887">
    <property type="entry name" value="GGDEF"/>
    <property type="match status" value="1"/>
</dbReference>
<dbReference type="SMART" id="SM00052">
    <property type="entry name" value="EAL"/>
    <property type="match status" value="1"/>
</dbReference>
<dbReference type="InterPro" id="IPR035919">
    <property type="entry name" value="EAL_sf"/>
</dbReference>
<accession>A0A0G3G567</accession>
<dbReference type="SMART" id="SM00065">
    <property type="entry name" value="GAF"/>
    <property type="match status" value="1"/>
</dbReference>
<evidence type="ECO:0000259" key="1">
    <source>
        <dbReference type="PROSITE" id="PS50883"/>
    </source>
</evidence>
<dbReference type="Gene3D" id="3.30.450.40">
    <property type="match status" value="1"/>
</dbReference>
<dbReference type="SUPFAM" id="SSF141868">
    <property type="entry name" value="EAL domain-like"/>
    <property type="match status" value="1"/>
</dbReference>
<dbReference type="CDD" id="cd01949">
    <property type="entry name" value="GGDEF"/>
    <property type="match status" value="1"/>
</dbReference>
<evidence type="ECO:0000313" key="3">
    <source>
        <dbReference type="EMBL" id="AKJ96398.1"/>
    </source>
</evidence>
<dbReference type="CDD" id="cd01948">
    <property type="entry name" value="EAL"/>
    <property type="match status" value="1"/>
</dbReference>
<dbReference type="InterPro" id="IPR029787">
    <property type="entry name" value="Nucleotide_cyclase"/>
</dbReference>
<dbReference type="Pfam" id="PF00990">
    <property type="entry name" value="GGDEF"/>
    <property type="match status" value="2"/>
</dbReference>
<dbReference type="STRING" id="106634.TVD_03100"/>
<dbReference type="EMBL" id="CP011367">
    <property type="protein sequence ID" value="AKJ96398.1"/>
    <property type="molecule type" value="Genomic_DNA"/>
</dbReference>
<dbReference type="InterPro" id="IPR000160">
    <property type="entry name" value="GGDEF_dom"/>
</dbReference>
<feature type="domain" description="EAL" evidence="1">
    <location>
        <begin position="430"/>
        <end position="684"/>
    </location>
</feature>
<evidence type="ECO:0000313" key="4">
    <source>
        <dbReference type="Proteomes" id="UP000064201"/>
    </source>
</evidence>
<evidence type="ECO:0000259" key="2">
    <source>
        <dbReference type="PROSITE" id="PS50887"/>
    </source>
</evidence>
<proteinExistence type="predicted"/>
<dbReference type="InterPro" id="IPR003018">
    <property type="entry name" value="GAF"/>
</dbReference>
<dbReference type="Pfam" id="PF00563">
    <property type="entry name" value="EAL"/>
    <property type="match status" value="1"/>
</dbReference>
<dbReference type="KEGG" id="tvr:TVD_03100"/>
<name>A0A0G3G567_9GAMM</name>
<dbReference type="SMART" id="SM00267">
    <property type="entry name" value="GGDEF"/>
    <property type="match status" value="1"/>
</dbReference>
<sequence length="689" mass="76020">MNRRANDFAAVSEQARLQGLVEQERQARRRAETLAETRLQDVYAKQKQIELLNTIASTANQSDSIAHVLRSALAAIGQYLDWPVGHAYLTRHDENSDYRELNPTGIWHLAASEPFTEFRENTDNMPFASGHGLPGRVLAHGEPAWIEDLAADDNFPRAPQAAASGLRSGFAFPVMVGQEVACVLEFFAAEPTATDPDLLWLMWQIGVQLGRVIERNRHEEHLLHNASHDQLTGLPNRRLFHDRLAHAIARATREPFNLFAVLFVDIDRFKVVNDSLGHPAGDELLVRVGRRLLNALRQNDTVSRPKGDEANRPDDTLARLGGDEFTILLEGLHEPVDALRVAERLQAVLREPFTIAGQDIYVTVSIGIATRPYGQSCPARETHAADDPARPATPDDLMREADMAMYRAKSLGKARCEFCDPGMQTQALQSLALETDLRHAVERGDFIVHFQPIVSLGEDCITGFEGLVRWQRNGALVAPDDFIPIAEDTGQIHLIDMQVLYTACCQLVQWGIDHPEMPLTISTNLSARQLTRPGLVDEVQTILAGTGVPASQVRLEITETATLGNLDELIETLHQLKALGISLAMDDFGTGYSSLSYLHRLPLDILKIDRSFVSGLDHDEYSQRLVQTVIHMARNLGLEAVAEGVESHTHAATLRALGCTLAQGYYYSPPVDAASATALLSGDVLVGCR</sequence>
<organism evidence="3 4">
    <name type="scientific">Thioalkalivibrio versutus</name>
    <dbReference type="NCBI Taxonomy" id="106634"/>
    <lineage>
        <taxon>Bacteria</taxon>
        <taxon>Pseudomonadati</taxon>
        <taxon>Pseudomonadota</taxon>
        <taxon>Gammaproteobacteria</taxon>
        <taxon>Chromatiales</taxon>
        <taxon>Ectothiorhodospiraceae</taxon>
        <taxon>Thioalkalivibrio</taxon>
    </lineage>
</organism>
<protein>
    <submittedName>
        <fullName evidence="3">Diguanylate phosphodiesterase</fullName>
    </submittedName>
</protein>
<dbReference type="Gene3D" id="3.30.70.270">
    <property type="match status" value="1"/>
</dbReference>
<dbReference type="InterPro" id="IPR001633">
    <property type="entry name" value="EAL_dom"/>
</dbReference>
<dbReference type="Proteomes" id="UP000064201">
    <property type="component" value="Chromosome"/>
</dbReference>
<gene>
    <name evidence="3" type="ORF">TVD_03100</name>
</gene>
<dbReference type="PATRIC" id="fig|106634.4.peg.633"/>
<dbReference type="SUPFAM" id="SSF55073">
    <property type="entry name" value="Nucleotide cyclase"/>
    <property type="match status" value="2"/>
</dbReference>
<dbReference type="Pfam" id="PF13185">
    <property type="entry name" value="GAF_2"/>
    <property type="match status" value="1"/>
</dbReference>
<keyword evidence="4" id="KW-1185">Reference proteome</keyword>
<dbReference type="Gene3D" id="3.20.20.450">
    <property type="entry name" value="EAL domain"/>
    <property type="match status" value="1"/>
</dbReference>
<dbReference type="NCBIfam" id="TIGR00254">
    <property type="entry name" value="GGDEF"/>
    <property type="match status" value="2"/>
</dbReference>
<dbReference type="InterPro" id="IPR043128">
    <property type="entry name" value="Rev_trsase/Diguanyl_cyclase"/>
</dbReference>
<feature type="domain" description="GGDEF" evidence="2">
    <location>
        <begin position="257"/>
        <end position="421"/>
    </location>
</feature>
<reference evidence="3 4" key="1">
    <citation type="submission" date="2015-04" db="EMBL/GenBank/DDBJ databases">
        <title>Complete Sequence for the Genome of the Thioalkalivibrio versutus D301.</title>
        <authorList>
            <person name="Mu T."/>
            <person name="Zhou J."/>
            <person name="Xu X."/>
        </authorList>
    </citation>
    <scope>NUCLEOTIDE SEQUENCE [LARGE SCALE GENOMIC DNA]</scope>
    <source>
        <strain evidence="3 4">D301</strain>
    </source>
</reference>
<dbReference type="PANTHER" id="PTHR44757:SF2">
    <property type="entry name" value="BIOFILM ARCHITECTURE MAINTENANCE PROTEIN MBAA"/>
    <property type="match status" value="1"/>
</dbReference>
<dbReference type="AlphaFoldDB" id="A0A0G3G567"/>